<organism evidence="12 13">
    <name type="scientific">Candidatus Erwinia haradaeae</name>
    <dbReference type="NCBI Taxonomy" id="1922217"/>
    <lineage>
        <taxon>Bacteria</taxon>
        <taxon>Pseudomonadati</taxon>
        <taxon>Pseudomonadota</taxon>
        <taxon>Gammaproteobacteria</taxon>
        <taxon>Enterobacterales</taxon>
        <taxon>Erwiniaceae</taxon>
        <taxon>Erwinia</taxon>
    </lineage>
</organism>
<dbReference type="InterPro" id="IPR037143">
    <property type="entry name" value="4-PPantetheinyl_Trfase_dom_sf"/>
</dbReference>
<dbReference type="Gene3D" id="3.90.470.20">
    <property type="entry name" value="4'-phosphopantetheinyl transferase domain"/>
    <property type="match status" value="1"/>
</dbReference>
<dbReference type="InterPro" id="IPR008278">
    <property type="entry name" value="4-PPantetheinyl_Trfase_dom"/>
</dbReference>
<keyword evidence="3 10" id="KW-0479">Metal-binding</keyword>
<evidence type="ECO:0000256" key="6">
    <source>
        <dbReference type="ARBA" id="ARBA00023098"/>
    </source>
</evidence>
<evidence type="ECO:0000313" key="13">
    <source>
        <dbReference type="Proteomes" id="UP000294412"/>
    </source>
</evidence>
<dbReference type="FunFam" id="3.90.470.20:FF:000001">
    <property type="entry name" value="Holo-[acyl-carrier-protein] synthase"/>
    <property type="match status" value="1"/>
</dbReference>
<keyword evidence="5 10" id="KW-0460">Magnesium</keyword>
<evidence type="ECO:0000256" key="2">
    <source>
        <dbReference type="ARBA" id="ARBA00022679"/>
    </source>
</evidence>
<accession>A0A451D2P6</accession>
<keyword evidence="10" id="KW-0963">Cytoplasm</keyword>
<dbReference type="NCBIfam" id="TIGR00516">
    <property type="entry name" value="acpS"/>
    <property type="match status" value="1"/>
</dbReference>
<dbReference type="NCBIfam" id="TIGR00556">
    <property type="entry name" value="pantethn_trn"/>
    <property type="match status" value="1"/>
</dbReference>
<keyword evidence="7 10" id="KW-0275">Fatty acid biosynthesis</keyword>
<comment type="function">
    <text evidence="10">Transfers the 4'-phosphopantetheine moiety from coenzyme A to a Ser of acyl-carrier-protein.</text>
</comment>
<comment type="catalytic activity">
    <reaction evidence="8 10">
        <text>apo-[ACP] + CoA = holo-[ACP] + adenosine 3',5'-bisphosphate + H(+)</text>
        <dbReference type="Rhea" id="RHEA:12068"/>
        <dbReference type="Rhea" id="RHEA-COMP:9685"/>
        <dbReference type="Rhea" id="RHEA-COMP:9690"/>
        <dbReference type="ChEBI" id="CHEBI:15378"/>
        <dbReference type="ChEBI" id="CHEBI:29999"/>
        <dbReference type="ChEBI" id="CHEBI:57287"/>
        <dbReference type="ChEBI" id="CHEBI:58343"/>
        <dbReference type="ChEBI" id="CHEBI:64479"/>
        <dbReference type="EC" id="2.7.8.7"/>
    </reaction>
</comment>
<evidence type="ECO:0000256" key="4">
    <source>
        <dbReference type="ARBA" id="ARBA00022832"/>
    </source>
</evidence>
<evidence type="ECO:0000256" key="9">
    <source>
        <dbReference type="ARBA" id="ARBA00054726"/>
    </source>
</evidence>
<proteinExistence type="inferred from homology"/>
<dbReference type="EC" id="2.7.8.7" evidence="10"/>
<protein>
    <recommendedName>
        <fullName evidence="10">Holo-[acyl-carrier-protein] synthase</fullName>
        <shortName evidence="10">Holo-ACP synthase</shortName>
        <ecNumber evidence="10">2.7.8.7</ecNumber>
    </recommendedName>
    <alternativeName>
        <fullName evidence="10">4'-phosphopantetheinyl transferase AcpS</fullName>
    </alternativeName>
</protein>
<evidence type="ECO:0000256" key="1">
    <source>
        <dbReference type="ARBA" id="ARBA00022516"/>
    </source>
</evidence>
<dbReference type="RefSeq" id="WP_157993641.1">
    <property type="nucleotide sequence ID" value="NZ_LR217703.1"/>
</dbReference>
<dbReference type="GO" id="GO:0006633">
    <property type="term" value="P:fatty acid biosynthetic process"/>
    <property type="evidence" value="ECO:0007669"/>
    <property type="project" value="UniProtKB-UniRule"/>
</dbReference>
<dbReference type="Pfam" id="PF01648">
    <property type="entry name" value="ACPS"/>
    <property type="match status" value="1"/>
</dbReference>
<dbReference type="OrthoDB" id="517356at2"/>
<comment type="subcellular location">
    <subcellularLocation>
        <location evidence="10">Cytoplasm</location>
    </subcellularLocation>
</comment>
<evidence type="ECO:0000256" key="7">
    <source>
        <dbReference type="ARBA" id="ARBA00023160"/>
    </source>
</evidence>
<dbReference type="GO" id="GO:0008897">
    <property type="term" value="F:holo-[acyl-carrier-protein] synthase activity"/>
    <property type="evidence" value="ECO:0007669"/>
    <property type="project" value="UniProtKB-UniRule"/>
</dbReference>
<comment type="function">
    <text evidence="9">Transfers the 4'-phosphopantetheine moiety from coenzyme A to the 'Ser-36' of acyl-carrier-protein.</text>
</comment>
<evidence type="ECO:0000256" key="8">
    <source>
        <dbReference type="ARBA" id="ARBA00050875"/>
    </source>
</evidence>
<dbReference type="GO" id="GO:0000287">
    <property type="term" value="F:magnesium ion binding"/>
    <property type="evidence" value="ECO:0007669"/>
    <property type="project" value="UniProtKB-UniRule"/>
</dbReference>
<evidence type="ECO:0000256" key="3">
    <source>
        <dbReference type="ARBA" id="ARBA00022723"/>
    </source>
</evidence>
<keyword evidence="1 10" id="KW-0444">Lipid biosynthesis</keyword>
<reference evidence="12 13" key="1">
    <citation type="submission" date="2019-02" db="EMBL/GenBank/DDBJ databases">
        <authorList>
            <person name="Manzano-Marin A."/>
            <person name="Manzano-Marin A."/>
        </authorList>
    </citation>
    <scope>NUCLEOTIDE SEQUENCE [LARGE SCALE GENOMIC DNA]</scope>
    <source>
        <strain evidence="12 13">ErCicuneomaculata</strain>
    </source>
</reference>
<dbReference type="GO" id="GO:0005737">
    <property type="term" value="C:cytoplasm"/>
    <property type="evidence" value="ECO:0007669"/>
    <property type="project" value="UniProtKB-SubCell"/>
</dbReference>
<evidence type="ECO:0000259" key="11">
    <source>
        <dbReference type="Pfam" id="PF01648"/>
    </source>
</evidence>
<gene>
    <name evidence="10 12" type="primary">acpS</name>
    <name evidence="12" type="ORF">ERCICUMA2628_445</name>
</gene>
<dbReference type="SUPFAM" id="SSF56214">
    <property type="entry name" value="4'-phosphopantetheinyl transferase"/>
    <property type="match status" value="1"/>
</dbReference>
<keyword evidence="2 10" id="KW-0808">Transferase</keyword>
<name>A0A451D2P6_9GAMM</name>
<keyword evidence="6 10" id="KW-0443">Lipid metabolism</keyword>
<evidence type="ECO:0000256" key="10">
    <source>
        <dbReference type="HAMAP-Rule" id="MF_00101"/>
    </source>
</evidence>
<feature type="domain" description="4'-phosphopantetheinyl transferase" evidence="11">
    <location>
        <begin position="5"/>
        <end position="121"/>
    </location>
</feature>
<dbReference type="HAMAP" id="MF_00101">
    <property type="entry name" value="AcpS"/>
    <property type="match status" value="1"/>
</dbReference>
<comment type="similarity">
    <text evidence="10">Belongs to the P-Pant transferase superfamily. AcpS family.</text>
</comment>
<dbReference type="AlphaFoldDB" id="A0A451D2P6"/>
<dbReference type="EMBL" id="LR217703">
    <property type="protein sequence ID" value="VFP79916.1"/>
    <property type="molecule type" value="Genomic_DNA"/>
</dbReference>
<feature type="binding site" evidence="10">
    <location>
        <position position="58"/>
    </location>
    <ligand>
        <name>Mg(2+)</name>
        <dbReference type="ChEBI" id="CHEBI:18420"/>
    </ligand>
</feature>
<evidence type="ECO:0000256" key="5">
    <source>
        <dbReference type="ARBA" id="ARBA00022842"/>
    </source>
</evidence>
<evidence type="ECO:0000313" key="12">
    <source>
        <dbReference type="EMBL" id="VFP79916.1"/>
    </source>
</evidence>
<dbReference type="InterPro" id="IPR002582">
    <property type="entry name" value="ACPS"/>
</dbReference>
<dbReference type="Proteomes" id="UP000294412">
    <property type="component" value="Chromosome"/>
</dbReference>
<comment type="cofactor">
    <cofactor evidence="10">
        <name>Mg(2+)</name>
        <dbReference type="ChEBI" id="CHEBI:18420"/>
    </cofactor>
</comment>
<feature type="binding site" evidence="10">
    <location>
        <position position="9"/>
    </location>
    <ligand>
        <name>Mg(2+)</name>
        <dbReference type="ChEBI" id="CHEBI:18420"/>
    </ligand>
</feature>
<sequence length="126" mass="14105">MTILGIGTDIIEISRIALIISRVGDRLAQRILSHSELGQYKSHLMQERFLAKSFAVKEATAKAFGFGMRNGLTFNQVEIFHDKLGKPQICFLQNAKTIAQTLSIKKVHVSLSDEKKYTIATVIIEN</sequence>
<dbReference type="InterPro" id="IPR004568">
    <property type="entry name" value="Ppantetheine-prot_Trfase_dom"/>
</dbReference>
<keyword evidence="4 10" id="KW-0276">Fatty acid metabolism</keyword>